<keyword evidence="1" id="KW-0175">Coiled coil</keyword>
<dbReference type="PANTHER" id="PTHR48127">
    <property type="entry name" value="GRF-TYPE DOMAIN-CONTAINING PROTEIN"/>
    <property type="match status" value="1"/>
</dbReference>
<dbReference type="AlphaFoldDB" id="A0A368SMC0"/>
<name>A0A368SMC0_SETIT</name>
<reference evidence="2" key="2">
    <citation type="submission" date="2015-07" db="EMBL/GenBank/DDBJ databases">
        <authorList>
            <person name="Noorani M."/>
        </authorList>
    </citation>
    <scope>NUCLEOTIDE SEQUENCE</scope>
    <source>
        <strain evidence="2">Yugu1</strain>
    </source>
</reference>
<protein>
    <submittedName>
        <fullName evidence="2">Uncharacterized protein</fullName>
    </submittedName>
</protein>
<accession>A0A368SMC0</accession>
<feature type="coiled-coil region" evidence="1">
    <location>
        <begin position="187"/>
        <end position="214"/>
    </location>
</feature>
<dbReference type="OrthoDB" id="680224at2759"/>
<dbReference type="EMBL" id="CM003536">
    <property type="protein sequence ID" value="RCV43569.1"/>
    <property type="molecule type" value="Genomic_DNA"/>
</dbReference>
<evidence type="ECO:0000313" key="2">
    <source>
        <dbReference type="EMBL" id="RCV43569.1"/>
    </source>
</evidence>
<organism evidence="2">
    <name type="scientific">Setaria italica</name>
    <name type="common">Foxtail millet</name>
    <name type="synonym">Panicum italicum</name>
    <dbReference type="NCBI Taxonomy" id="4555"/>
    <lineage>
        <taxon>Eukaryota</taxon>
        <taxon>Viridiplantae</taxon>
        <taxon>Streptophyta</taxon>
        <taxon>Embryophyta</taxon>
        <taxon>Tracheophyta</taxon>
        <taxon>Spermatophyta</taxon>
        <taxon>Magnoliopsida</taxon>
        <taxon>Liliopsida</taxon>
        <taxon>Poales</taxon>
        <taxon>Poaceae</taxon>
        <taxon>PACMAD clade</taxon>
        <taxon>Panicoideae</taxon>
        <taxon>Panicodae</taxon>
        <taxon>Paniceae</taxon>
        <taxon>Cenchrinae</taxon>
        <taxon>Setaria</taxon>
    </lineage>
</organism>
<sequence length="265" mass="31329">MATVLLWPTEEQVREFKRGKAPWPWESYPSERCKCGILATQDVVPSELGYGWFCGNAYGEYREGRTCDWEGFYGHHDLMLKLGRTSEPWKVGRNDVPILDSDLLWGKIYQDMIRETGVKPKGLYVLETLIKYWRWNRTKYPQPLIEDERREKRRKLQEERARTGFVVDPDAKYFKGSWEEYFQQVEVRKRRIEMEELQERAEEAQMETMKALVDELPVGMAFSKRDKELPQDMANVDKKGKGNFIAEDDDDGWDDDELLYEGDSN</sequence>
<evidence type="ECO:0000256" key="1">
    <source>
        <dbReference type="SAM" id="Coils"/>
    </source>
</evidence>
<proteinExistence type="predicted"/>
<reference evidence="2" key="1">
    <citation type="journal article" date="2012" name="Nat. Biotechnol.">
        <title>Reference genome sequence of the model plant Setaria.</title>
        <authorList>
            <person name="Bennetzen J.L."/>
            <person name="Schmutz J."/>
            <person name="Wang H."/>
            <person name="Percifield R."/>
            <person name="Hawkins J."/>
            <person name="Pontaroli A.C."/>
            <person name="Estep M."/>
            <person name="Feng L."/>
            <person name="Vaughn J.N."/>
            <person name="Grimwood J."/>
            <person name="Jenkins J."/>
            <person name="Barry K."/>
            <person name="Lindquist E."/>
            <person name="Hellsten U."/>
            <person name="Deshpande S."/>
            <person name="Wang X."/>
            <person name="Wu X."/>
            <person name="Mitros T."/>
            <person name="Triplett J."/>
            <person name="Yang X."/>
            <person name="Ye C.Y."/>
            <person name="Mauro-Herrera M."/>
            <person name="Wang L."/>
            <person name="Li P."/>
            <person name="Sharma M."/>
            <person name="Sharma R."/>
            <person name="Ronald P.C."/>
            <person name="Panaud O."/>
            <person name="Kellogg E.A."/>
            <person name="Brutnell T.P."/>
            <person name="Doust A.N."/>
            <person name="Tuskan G.A."/>
            <person name="Rokhsar D."/>
            <person name="Devos K.M."/>
        </authorList>
    </citation>
    <scope>NUCLEOTIDE SEQUENCE [LARGE SCALE GENOMIC DNA]</scope>
    <source>
        <strain evidence="2">Yugu1</strain>
    </source>
</reference>
<dbReference type="PANTHER" id="PTHR48127:SF1">
    <property type="entry name" value="ZINC FINGER GRF-TYPE DOMAIN-CONTAINING PROTEIN"/>
    <property type="match status" value="1"/>
</dbReference>
<gene>
    <name evidence="2" type="ORF">SETIT_9G304700v2</name>
</gene>